<accession>A0A5M3TC19</accession>
<dbReference type="Proteomes" id="UP000326169">
    <property type="component" value="Unassembled WGS sequence"/>
</dbReference>
<name>A0A5M3TC19_LIMPL</name>
<comment type="caution">
    <text evidence="1">The sequence shown here is derived from an EMBL/GenBank/DDBJ whole genome shotgun (WGS) entry which is preliminary data.</text>
</comment>
<protein>
    <recommendedName>
        <fullName evidence="3">Transposase</fullName>
    </recommendedName>
</protein>
<evidence type="ECO:0008006" key="3">
    <source>
        <dbReference type="Google" id="ProtNLM"/>
    </source>
</evidence>
<organism evidence="1 2">
    <name type="scientific">Limnospira platensis NIES-46</name>
    <dbReference type="NCBI Taxonomy" id="1236695"/>
    <lineage>
        <taxon>Bacteria</taxon>
        <taxon>Bacillati</taxon>
        <taxon>Cyanobacteriota</taxon>
        <taxon>Cyanophyceae</taxon>
        <taxon>Oscillatoriophycideae</taxon>
        <taxon>Oscillatoriales</taxon>
        <taxon>Sirenicapillariaceae</taxon>
        <taxon>Limnospira</taxon>
    </lineage>
</organism>
<proteinExistence type="predicted"/>
<gene>
    <name evidence="1" type="ORF">NIES46_36170</name>
</gene>
<reference evidence="1 2" key="1">
    <citation type="journal article" date="2019" name="J Genomics">
        <title>The Draft Genome of a Hydrogen-producing Cyanobacterium, Arthrospira platensis NIES-46.</title>
        <authorList>
            <person name="Suzuki S."/>
            <person name="Yamaguchi H."/>
            <person name="Kawachi M."/>
        </authorList>
    </citation>
    <scope>NUCLEOTIDE SEQUENCE [LARGE SCALE GENOMIC DNA]</scope>
    <source>
        <strain evidence="1 2">NIES-46</strain>
    </source>
</reference>
<sequence>MVKLGFVPPPNLLNLVGWVKPNRDDSRLGETQQGLEMVGLEMVVLGFVPPPNLLKWSVGV</sequence>
<evidence type="ECO:0000313" key="1">
    <source>
        <dbReference type="EMBL" id="GCE95551.1"/>
    </source>
</evidence>
<evidence type="ECO:0000313" key="2">
    <source>
        <dbReference type="Proteomes" id="UP000326169"/>
    </source>
</evidence>
<dbReference type="EMBL" id="BIMW01000139">
    <property type="protein sequence ID" value="GCE95551.1"/>
    <property type="molecule type" value="Genomic_DNA"/>
</dbReference>
<keyword evidence="2" id="KW-1185">Reference proteome</keyword>